<dbReference type="Proteomes" id="UP000224567">
    <property type="component" value="Unassembled WGS sequence"/>
</dbReference>
<accession>A0A2G2W3Z7</accession>
<keyword evidence="2" id="KW-1185">Reference proteome</keyword>
<sequence length="210" mass="24720">MDLEVDYSGQEELLELQQTLGHELHFRWYILQIYDSMGYIKASLNLVAKAPTQVCCKVWSICLSTMPQDRRQRKISLMGNKKLCWQITILGNELSDSCLLRRHKTLESHMNRLLRLKYQWLLVPVDMLWRELEFFDKIYKLVGVHVVTVQLRHNGWVTELQDLESSRQLKRPKGLDNLLYTPNVDFSCFADFALASLEYYYIEGQGSLLQ</sequence>
<name>A0A2G2W3Z7_CAPBA</name>
<evidence type="ECO:0000313" key="1">
    <source>
        <dbReference type="EMBL" id="PHT39956.1"/>
    </source>
</evidence>
<dbReference type="STRING" id="33114.A0A2G2W3Z7"/>
<organism evidence="1 2">
    <name type="scientific">Capsicum baccatum</name>
    <name type="common">Peruvian pepper</name>
    <dbReference type="NCBI Taxonomy" id="33114"/>
    <lineage>
        <taxon>Eukaryota</taxon>
        <taxon>Viridiplantae</taxon>
        <taxon>Streptophyta</taxon>
        <taxon>Embryophyta</taxon>
        <taxon>Tracheophyta</taxon>
        <taxon>Spermatophyta</taxon>
        <taxon>Magnoliopsida</taxon>
        <taxon>eudicotyledons</taxon>
        <taxon>Gunneridae</taxon>
        <taxon>Pentapetalae</taxon>
        <taxon>asterids</taxon>
        <taxon>lamiids</taxon>
        <taxon>Solanales</taxon>
        <taxon>Solanaceae</taxon>
        <taxon>Solanoideae</taxon>
        <taxon>Capsiceae</taxon>
        <taxon>Capsicum</taxon>
    </lineage>
</organism>
<evidence type="ECO:0000313" key="2">
    <source>
        <dbReference type="Proteomes" id="UP000224567"/>
    </source>
</evidence>
<gene>
    <name evidence="1" type="ORF">CQW23_18810</name>
</gene>
<dbReference type="EMBL" id="MLFT02000008">
    <property type="protein sequence ID" value="PHT39956.1"/>
    <property type="molecule type" value="Genomic_DNA"/>
</dbReference>
<comment type="caution">
    <text evidence="1">The sequence shown here is derived from an EMBL/GenBank/DDBJ whole genome shotgun (WGS) entry which is preliminary data.</text>
</comment>
<proteinExistence type="predicted"/>
<reference evidence="1 2" key="1">
    <citation type="journal article" date="2017" name="Genome Biol.">
        <title>New reference genome sequences of hot pepper reveal the massive evolution of plant disease-resistance genes by retroduplication.</title>
        <authorList>
            <person name="Kim S."/>
            <person name="Park J."/>
            <person name="Yeom S.I."/>
            <person name="Kim Y.M."/>
            <person name="Seo E."/>
            <person name="Kim K.T."/>
            <person name="Kim M.S."/>
            <person name="Lee J.M."/>
            <person name="Cheong K."/>
            <person name="Shin H.S."/>
            <person name="Kim S.B."/>
            <person name="Han K."/>
            <person name="Lee J."/>
            <person name="Park M."/>
            <person name="Lee H.A."/>
            <person name="Lee H.Y."/>
            <person name="Lee Y."/>
            <person name="Oh S."/>
            <person name="Lee J.H."/>
            <person name="Choi E."/>
            <person name="Choi E."/>
            <person name="Lee S.E."/>
            <person name="Jeon J."/>
            <person name="Kim H."/>
            <person name="Choi G."/>
            <person name="Song H."/>
            <person name="Lee J."/>
            <person name="Lee S.C."/>
            <person name="Kwon J.K."/>
            <person name="Lee H.Y."/>
            <person name="Koo N."/>
            <person name="Hong Y."/>
            <person name="Kim R.W."/>
            <person name="Kang W.H."/>
            <person name="Huh J.H."/>
            <person name="Kang B.C."/>
            <person name="Yang T.J."/>
            <person name="Lee Y.H."/>
            <person name="Bennetzen J.L."/>
            <person name="Choi D."/>
        </authorList>
    </citation>
    <scope>NUCLEOTIDE SEQUENCE [LARGE SCALE GENOMIC DNA]</scope>
    <source>
        <strain evidence="2">cv. PBC81</strain>
    </source>
</reference>
<dbReference type="AlphaFoldDB" id="A0A2G2W3Z7"/>
<reference evidence="2" key="2">
    <citation type="journal article" date="2017" name="J. Anim. Genet.">
        <title>Multiple reference genome sequences of hot pepper reveal the massive evolution of plant disease resistance genes by retroduplication.</title>
        <authorList>
            <person name="Kim S."/>
            <person name="Park J."/>
            <person name="Yeom S.-I."/>
            <person name="Kim Y.-M."/>
            <person name="Seo E."/>
            <person name="Kim K.-T."/>
            <person name="Kim M.-S."/>
            <person name="Lee J.M."/>
            <person name="Cheong K."/>
            <person name="Shin H.-S."/>
            <person name="Kim S.-B."/>
            <person name="Han K."/>
            <person name="Lee J."/>
            <person name="Park M."/>
            <person name="Lee H.-A."/>
            <person name="Lee H.-Y."/>
            <person name="Lee Y."/>
            <person name="Oh S."/>
            <person name="Lee J.H."/>
            <person name="Choi E."/>
            <person name="Choi E."/>
            <person name="Lee S.E."/>
            <person name="Jeon J."/>
            <person name="Kim H."/>
            <person name="Choi G."/>
            <person name="Song H."/>
            <person name="Lee J."/>
            <person name="Lee S.-C."/>
            <person name="Kwon J.-K."/>
            <person name="Lee H.-Y."/>
            <person name="Koo N."/>
            <person name="Hong Y."/>
            <person name="Kim R.W."/>
            <person name="Kang W.-H."/>
            <person name="Huh J.H."/>
            <person name="Kang B.-C."/>
            <person name="Yang T.-J."/>
            <person name="Lee Y.-H."/>
            <person name="Bennetzen J.L."/>
            <person name="Choi D."/>
        </authorList>
    </citation>
    <scope>NUCLEOTIDE SEQUENCE [LARGE SCALE GENOMIC DNA]</scope>
    <source>
        <strain evidence="2">cv. PBC81</strain>
    </source>
</reference>
<protein>
    <submittedName>
        <fullName evidence="1">Uncharacterized protein</fullName>
    </submittedName>
</protein>
<dbReference type="OrthoDB" id="1686019at2759"/>